<protein>
    <submittedName>
        <fullName evidence="2">DUF3667 domain-containing protein</fullName>
    </submittedName>
</protein>
<dbReference type="InterPro" id="IPR022134">
    <property type="entry name" value="DUF3667"/>
</dbReference>
<dbReference type="AlphaFoldDB" id="A0A7S9L3I8"/>
<name>A0A7S9L3I8_9SPHI</name>
<organism evidence="2 3">
    <name type="scientific">Pedobacter endophyticus</name>
    <dbReference type="NCBI Taxonomy" id="2789740"/>
    <lineage>
        <taxon>Bacteria</taxon>
        <taxon>Pseudomonadati</taxon>
        <taxon>Bacteroidota</taxon>
        <taxon>Sphingobacteriia</taxon>
        <taxon>Sphingobacteriales</taxon>
        <taxon>Sphingobacteriaceae</taxon>
        <taxon>Pedobacter</taxon>
    </lineage>
</organism>
<reference evidence="2 3" key="1">
    <citation type="submission" date="2020-11" db="EMBL/GenBank/DDBJ databases">
        <title>Pedobacter endophytica, an endophytic bacteria isolated form Carex pumila.</title>
        <authorList>
            <person name="Peng Y."/>
            <person name="Jiang L."/>
            <person name="Lee J."/>
        </authorList>
    </citation>
    <scope>NUCLEOTIDE SEQUENCE [LARGE SCALE GENOMIC DNA]</scope>
    <source>
        <strain evidence="2 3">JBR3-12</strain>
    </source>
</reference>
<evidence type="ECO:0000313" key="2">
    <source>
        <dbReference type="EMBL" id="QPH41803.1"/>
    </source>
</evidence>
<sequence length="213" mass="24527">MEHDLIHGVWHVDKGVLFTVKELILRPGDSVREFIQGKRVGFFSFVTLIILLLAISSLVAPFAKIHLADIMPLNSKQAVSAYEDFATKYPKIIMLILIPLYSSFSYFWFKKAKLNYSEHLVLNSYKTAVELILALLFTIVTIFYTHIPTLLIFYYVFIAIGGFLYSIWFYNQFFTGYGYSRTSKLLRAIMIPVSYLVFSMAIGFIMALIKLIN</sequence>
<feature type="transmembrane region" description="Helical" evidence="1">
    <location>
        <begin position="40"/>
        <end position="63"/>
    </location>
</feature>
<keyword evidence="1" id="KW-0472">Membrane</keyword>
<dbReference type="EMBL" id="CP064939">
    <property type="protein sequence ID" value="QPH41803.1"/>
    <property type="molecule type" value="Genomic_DNA"/>
</dbReference>
<evidence type="ECO:0000313" key="3">
    <source>
        <dbReference type="Proteomes" id="UP000594759"/>
    </source>
</evidence>
<feature type="transmembrane region" description="Helical" evidence="1">
    <location>
        <begin position="92"/>
        <end position="109"/>
    </location>
</feature>
<dbReference type="Pfam" id="PF12412">
    <property type="entry name" value="DUF3667"/>
    <property type="match status" value="1"/>
</dbReference>
<keyword evidence="1" id="KW-1133">Transmembrane helix</keyword>
<evidence type="ECO:0000256" key="1">
    <source>
        <dbReference type="SAM" id="Phobius"/>
    </source>
</evidence>
<keyword evidence="3" id="KW-1185">Reference proteome</keyword>
<feature type="transmembrane region" description="Helical" evidence="1">
    <location>
        <begin position="185"/>
        <end position="209"/>
    </location>
</feature>
<accession>A0A7S9L3I8</accession>
<dbReference type="KEGG" id="pex:IZT61_06675"/>
<feature type="transmembrane region" description="Helical" evidence="1">
    <location>
        <begin position="129"/>
        <end position="147"/>
    </location>
</feature>
<dbReference type="Proteomes" id="UP000594759">
    <property type="component" value="Chromosome"/>
</dbReference>
<gene>
    <name evidence="2" type="ORF">IZT61_06675</name>
</gene>
<feature type="transmembrane region" description="Helical" evidence="1">
    <location>
        <begin position="153"/>
        <end position="173"/>
    </location>
</feature>
<keyword evidence="1" id="KW-0812">Transmembrane</keyword>
<proteinExistence type="predicted"/>